<dbReference type="Pfam" id="PF00266">
    <property type="entry name" value="Aminotran_5"/>
    <property type="match status" value="2"/>
</dbReference>
<sequence>MTESRRASVTLVSSIRSMHFNQEESDALTTIPDDAVEEFLNELREGVVGKDATFSGPYGVRKILYADFIASGQPIKFIEDYLRSEVLPTYANTHTSTSATGAKTTYLREEARSIIHKAVGASKDDVVIFCGNGSTEGLNRLPHMLGIRKRKKKKKLSDNCPVVLIGPYEHHSNILPWREHMCSVVFVNEDMKNGGIDLADLRKKLARYSTRGRQVIGSFSAASNVSGIFVDTKAVTAMLNRYGAISVWDYATAAPYVDMQMNPSFDGKKQRPGGQAPDYRKSVICLSPHKFLGGPGTPGVMIIKRALIQSKPQTTGGGTVKWVGSYDHAYLDQHEEREEGGTPNIIGSIRAGLAFQLKMALGPHRIHVREQKHLKRALPKLLSNKNIHILGNTNAARLPILSFNIRAPAAPAMNMKNPLAKQNREFPPRRCYLHYNFVAALMNDLFGVQARGGCACAGPYAQGELGICEGEAEIRMKWVYSGPDKQILKPGFVRVSLHYSMTTEQVDNIVEAVTFVANHGWKFLPSYRYSVESGYWYHRSFKSDTLSCRGAMLSSISYDKGKMEFKSVKYAKDSEFKDYMKFAEDNRKHLDTSSIASPTVSRSTISAPNKLDEFAHVHVEPVDGDQTLKTYSDKTWFLSPTEAASLLKAGRIAARKTVDLFRLGDIFEDLSAVDDNQSGKSSKKKCVIS</sequence>
<proteinExistence type="predicted"/>
<organism evidence="2">
    <name type="scientific">Lotharella globosa</name>
    <dbReference type="NCBI Taxonomy" id="91324"/>
    <lineage>
        <taxon>Eukaryota</taxon>
        <taxon>Sar</taxon>
        <taxon>Rhizaria</taxon>
        <taxon>Cercozoa</taxon>
        <taxon>Chlorarachniophyceae</taxon>
        <taxon>Lotharella</taxon>
    </lineage>
</organism>
<dbReference type="SUPFAM" id="SSF53383">
    <property type="entry name" value="PLP-dependent transferases"/>
    <property type="match status" value="1"/>
</dbReference>
<dbReference type="InterPro" id="IPR015421">
    <property type="entry name" value="PyrdxlP-dep_Trfase_major"/>
</dbReference>
<dbReference type="AlphaFoldDB" id="A0A7S3YNH6"/>
<dbReference type="PANTHER" id="PTHR43686">
    <property type="entry name" value="SULFURTRANSFERASE-RELATED"/>
    <property type="match status" value="1"/>
</dbReference>
<feature type="domain" description="Aminotransferase class V" evidence="1">
    <location>
        <begin position="81"/>
        <end position="260"/>
    </location>
</feature>
<dbReference type="InterPro" id="IPR015422">
    <property type="entry name" value="PyrdxlP-dep_Trfase_small"/>
</dbReference>
<gene>
    <name evidence="2" type="ORF">LGLO00237_LOCUS8620</name>
</gene>
<dbReference type="PANTHER" id="PTHR43686:SF1">
    <property type="entry name" value="AMINOTRAN_5 DOMAIN-CONTAINING PROTEIN"/>
    <property type="match status" value="1"/>
</dbReference>
<evidence type="ECO:0000313" key="2">
    <source>
        <dbReference type="EMBL" id="CAE0657053.1"/>
    </source>
</evidence>
<evidence type="ECO:0000259" key="1">
    <source>
        <dbReference type="Pfam" id="PF00266"/>
    </source>
</evidence>
<feature type="domain" description="Aminotransferase class V" evidence="1">
    <location>
        <begin position="284"/>
        <end position="407"/>
    </location>
</feature>
<dbReference type="EMBL" id="HBIV01011559">
    <property type="protein sequence ID" value="CAE0657053.1"/>
    <property type="molecule type" value="Transcribed_RNA"/>
</dbReference>
<dbReference type="Gene3D" id="3.40.640.10">
    <property type="entry name" value="Type I PLP-dependent aspartate aminotransferase-like (Major domain)"/>
    <property type="match status" value="1"/>
</dbReference>
<dbReference type="InterPro" id="IPR000192">
    <property type="entry name" value="Aminotrans_V_dom"/>
</dbReference>
<name>A0A7S3YNH6_9EUKA</name>
<accession>A0A7S3YNH6</accession>
<protein>
    <recommendedName>
        <fullName evidence="1">Aminotransferase class V domain-containing protein</fullName>
    </recommendedName>
</protein>
<dbReference type="Gene3D" id="3.90.1150.10">
    <property type="entry name" value="Aspartate Aminotransferase, domain 1"/>
    <property type="match status" value="1"/>
</dbReference>
<dbReference type="InterPro" id="IPR015424">
    <property type="entry name" value="PyrdxlP-dep_Trfase"/>
</dbReference>
<reference evidence="2" key="1">
    <citation type="submission" date="2021-01" db="EMBL/GenBank/DDBJ databases">
        <authorList>
            <person name="Corre E."/>
            <person name="Pelletier E."/>
            <person name="Niang G."/>
            <person name="Scheremetjew M."/>
            <person name="Finn R."/>
            <person name="Kale V."/>
            <person name="Holt S."/>
            <person name="Cochrane G."/>
            <person name="Meng A."/>
            <person name="Brown T."/>
            <person name="Cohen L."/>
        </authorList>
    </citation>
    <scope>NUCLEOTIDE SEQUENCE</scope>
    <source>
        <strain evidence="2">CCCM811</strain>
    </source>
</reference>